<evidence type="ECO:0000313" key="2">
    <source>
        <dbReference type="Proteomes" id="UP001369815"/>
    </source>
</evidence>
<name>A0AAX6MAP8_9PEZI</name>
<dbReference type="Proteomes" id="UP001369815">
    <property type="component" value="Unassembled WGS sequence"/>
</dbReference>
<comment type="caution">
    <text evidence="1">The sequence shown here is derived from an EMBL/GenBank/DDBJ whole genome shotgun (WGS) entry which is preliminary data.</text>
</comment>
<protein>
    <submittedName>
        <fullName evidence="1">Uncharacterized protein</fullName>
    </submittedName>
</protein>
<reference evidence="1 2" key="1">
    <citation type="journal article" date="2024" name="Front Chem Biol">
        <title>Unveiling the potential of Daldinia eschscholtzii MFLUCC 19-0629 through bioactivity and bioinformatics studies for enhanced sustainable agriculture production.</title>
        <authorList>
            <person name="Brooks S."/>
            <person name="Weaver J.A."/>
            <person name="Klomchit A."/>
            <person name="Alharthi S.A."/>
            <person name="Onlamun T."/>
            <person name="Nurani R."/>
            <person name="Vong T.K."/>
            <person name="Alberti F."/>
            <person name="Greco C."/>
        </authorList>
    </citation>
    <scope>NUCLEOTIDE SEQUENCE [LARGE SCALE GENOMIC DNA]</scope>
    <source>
        <strain evidence="1">MFLUCC 19-0629</strain>
    </source>
</reference>
<gene>
    <name evidence="1" type="ORF">Daesc_009636</name>
</gene>
<proteinExistence type="predicted"/>
<accession>A0AAX6MAP8</accession>
<keyword evidence="2" id="KW-1185">Reference proteome</keyword>
<sequence>MSTNDSLCTTAHWLSTHGLGAIKDSTSTFSITAEQGTALLRPSHPDQLSGWVHFTIPSPPPKRPNLKKVSVDFSAQTAYVDAVDVYLANLVNSKSSGLKQDKSFALDFPTEVVYKGKGILVSVFIQFKDVSSRLMIESVGIEV</sequence>
<dbReference type="EMBL" id="JBANMG010000009">
    <property type="protein sequence ID" value="KAK6949553.1"/>
    <property type="molecule type" value="Genomic_DNA"/>
</dbReference>
<organism evidence="1 2">
    <name type="scientific">Daldinia eschscholtzii</name>
    <dbReference type="NCBI Taxonomy" id="292717"/>
    <lineage>
        <taxon>Eukaryota</taxon>
        <taxon>Fungi</taxon>
        <taxon>Dikarya</taxon>
        <taxon>Ascomycota</taxon>
        <taxon>Pezizomycotina</taxon>
        <taxon>Sordariomycetes</taxon>
        <taxon>Xylariomycetidae</taxon>
        <taxon>Xylariales</taxon>
        <taxon>Hypoxylaceae</taxon>
        <taxon>Daldinia</taxon>
    </lineage>
</organism>
<evidence type="ECO:0000313" key="1">
    <source>
        <dbReference type="EMBL" id="KAK6949553.1"/>
    </source>
</evidence>
<dbReference type="AlphaFoldDB" id="A0AAX6MAP8"/>